<gene>
    <name evidence="4" type="ORF">DR950_07275</name>
</gene>
<dbReference type="RefSeq" id="WP_117486377.1">
    <property type="nucleotide sequence ID" value="NZ_QVIG01000001.1"/>
</dbReference>
<feature type="domain" description="HTH luxR-type" evidence="3">
    <location>
        <begin position="888"/>
        <end position="953"/>
    </location>
</feature>
<dbReference type="GO" id="GO:0005524">
    <property type="term" value="F:ATP binding"/>
    <property type="evidence" value="ECO:0007669"/>
    <property type="project" value="UniProtKB-KW"/>
</dbReference>
<dbReference type="GO" id="GO:0006355">
    <property type="term" value="P:regulation of DNA-templated transcription"/>
    <property type="evidence" value="ECO:0007669"/>
    <property type="project" value="InterPro"/>
</dbReference>
<dbReference type="PANTHER" id="PTHR16305">
    <property type="entry name" value="TESTICULAR SOLUBLE ADENYLYL CYCLASE"/>
    <property type="match status" value="1"/>
</dbReference>
<dbReference type="SMART" id="SM00421">
    <property type="entry name" value="HTH_LUXR"/>
    <property type="match status" value="1"/>
</dbReference>
<dbReference type="InterPro" id="IPR041664">
    <property type="entry name" value="AAA_16"/>
</dbReference>
<dbReference type="InterPro" id="IPR036388">
    <property type="entry name" value="WH-like_DNA-bd_sf"/>
</dbReference>
<keyword evidence="2" id="KW-0067">ATP-binding</keyword>
<accession>A0A372ZP29</accession>
<dbReference type="AlphaFoldDB" id="A0A372ZP29"/>
<name>A0A372ZP29_9ACTN</name>
<keyword evidence="1" id="KW-0547">Nucleotide-binding</keyword>
<dbReference type="SUPFAM" id="SSF52540">
    <property type="entry name" value="P-loop containing nucleoside triphosphate hydrolases"/>
    <property type="match status" value="1"/>
</dbReference>
<evidence type="ECO:0000313" key="5">
    <source>
        <dbReference type="Proteomes" id="UP000263377"/>
    </source>
</evidence>
<dbReference type="PROSITE" id="PS50043">
    <property type="entry name" value="HTH_LUXR_2"/>
    <property type="match status" value="1"/>
</dbReference>
<dbReference type="GO" id="GO:0005737">
    <property type="term" value="C:cytoplasm"/>
    <property type="evidence" value="ECO:0007669"/>
    <property type="project" value="TreeGrafter"/>
</dbReference>
<dbReference type="InterPro" id="IPR000792">
    <property type="entry name" value="Tscrpt_reg_LuxR_C"/>
</dbReference>
<dbReference type="PROSITE" id="PS00622">
    <property type="entry name" value="HTH_LUXR_1"/>
    <property type="match status" value="1"/>
</dbReference>
<dbReference type="InterPro" id="IPR027417">
    <property type="entry name" value="P-loop_NTPase"/>
</dbReference>
<organism evidence="4 5">
    <name type="scientific">Kitasatospora xanthocidica</name>
    <dbReference type="NCBI Taxonomy" id="83382"/>
    <lineage>
        <taxon>Bacteria</taxon>
        <taxon>Bacillati</taxon>
        <taxon>Actinomycetota</taxon>
        <taxon>Actinomycetes</taxon>
        <taxon>Kitasatosporales</taxon>
        <taxon>Streptomycetaceae</taxon>
        <taxon>Kitasatospora</taxon>
    </lineage>
</organism>
<dbReference type="InterPro" id="IPR016032">
    <property type="entry name" value="Sig_transdc_resp-reg_C-effctor"/>
</dbReference>
<dbReference type="PANTHER" id="PTHR16305:SF35">
    <property type="entry name" value="TRANSCRIPTIONAL ACTIVATOR DOMAIN"/>
    <property type="match status" value="1"/>
</dbReference>
<evidence type="ECO:0000256" key="1">
    <source>
        <dbReference type="ARBA" id="ARBA00022741"/>
    </source>
</evidence>
<dbReference type="GO" id="GO:0003677">
    <property type="term" value="F:DNA binding"/>
    <property type="evidence" value="ECO:0007669"/>
    <property type="project" value="InterPro"/>
</dbReference>
<evidence type="ECO:0000256" key="2">
    <source>
        <dbReference type="ARBA" id="ARBA00022840"/>
    </source>
</evidence>
<dbReference type="CDD" id="cd06170">
    <property type="entry name" value="LuxR_C_like"/>
    <property type="match status" value="1"/>
</dbReference>
<dbReference type="PRINTS" id="PR00038">
    <property type="entry name" value="HTHLUXR"/>
</dbReference>
<keyword evidence="5" id="KW-1185">Reference proteome</keyword>
<dbReference type="Gene3D" id="1.10.10.10">
    <property type="entry name" value="Winged helix-like DNA-binding domain superfamily/Winged helix DNA-binding domain"/>
    <property type="match status" value="1"/>
</dbReference>
<evidence type="ECO:0000313" key="4">
    <source>
        <dbReference type="EMBL" id="RGD57616.1"/>
    </source>
</evidence>
<dbReference type="GO" id="GO:0004016">
    <property type="term" value="F:adenylate cyclase activity"/>
    <property type="evidence" value="ECO:0007669"/>
    <property type="project" value="TreeGrafter"/>
</dbReference>
<dbReference type="Pfam" id="PF00196">
    <property type="entry name" value="GerE"/>
    <property type="match status" value="1"/>
</dbReference>
<dbReference type="Pfam" id="PF13191">
    <property type="entry name" value="AAA_16"/>
    <property type="match status" value="1"/>
</dbReference>
<reference evidence="4 5" key="1">
    <citation type="submission" date="2018-08" db="EMBL/GenBank/DDBJ databases">
        <title>Diversity &amp; Physiological Properties of Lignin-Decomposing Actinobacteria from Soil.</title>
        <authorList>
            <person name="Roh S.G."/>
            <person name="Kim S.B."/>
        </authorList>
    </citation>
    <scope>NUCLEOTIDE SEQUENCE [LARGE SCALE GENOMIC DNA]</scope>
    <source>
        <strain evidence="4 5">MMS17-GH009</strain>
    </source>
</reference>
<comment type="caution">
    <text evidence="4">The sequence shown here is derived from an EMBL/GenBank/DDBJ whole genome shotgun (WGS) entry which is preliminary data.</text>
</comment>
<protein>
    <submittedName>
        <fullName evidence="4">LuxR family transcriptional regulator</fullName>
    </submittedName>
</protein>
<sequence length="957" mass="101823">MPSLLERDAHIDRLDHLLAECLGRAGRVALVDGPLGSGKSELLRVFTARAAERGVLVVGAGCSAQERDLPFGIADRIAHSPGWPARHAERLAALADPAVLADPAGSAGGAALNGSALNGSALNGTGAVGDPAGPPSPALLRACRDLTTALLAAAADTPVLLCVEDIGHADEASLHFLRHLVRHLPQSRVLLVLTDGSTPWPARRRLHAELLRHPHAHRLALAPLSRAGALRLVTEGLGEEDARHRGPGLVDVAGGNPLLLHALVEEHLDRADEPEPRYGPALLSCLHRAGPGVLRVVQAQAVLGEEAPAEDVARLLGERESADAVARTRATLTAAGLLDGEGRLRTAAARAAVLEDLAPHERTELRLRAAQLAHETGSPAAEVARHLVEAGRAPAPWAVAALTEAAEHALLDHRHRTAVACLSLAHKEAAEENDRAVLRHRLAQAEWQLNPSAAARHLVPLTAAVRAGHLGLAEALVLVRYLLWHGRGEEALAVLDLLRARTGPAGPASPAETGALRDVETWLAYTHPGLARGRRVPVLPADLRHTVAPDVDPQLRAAAALAGALTRGRATETVDHAQQVLHDAHLHGRTAWAEEAALLALRVLLQAGRADTAAVWSQRLLGTAARREAPTATALYSAAHAEAALRLGEPTTAAEHSRAALTHLSPTSWGIAVGLPLGTLVIAESRTGEHRSAAKHLTHAVGEAMFQSLYGLHYLFARGEHYQATRHGHAALADFLSCGELLRTWGLDGAGVVPWRTQAADAWLRLDNRDRAWRLIHEQLSRADADLPHNRGPALRLLAAAGPAGRRGPLLTEAVDLTEASGDRYEQVRVLTDLSRVHQGSGNRRRARLLLRQALHVANMCALQPLVQELLSVSADLGESGPAADAREPGGVDALTESERRVASLAVLGYTNREIAGRLYVTASTVEQHLTRVYRKLGVRRRKDLPADLWANLRKTG</sequence>
<proteinExistence type="predicted"/>
<dbReference type="SUPFAM" id="SSF46894">
    <property type="entry name" value="C-terminal effector domain of the bipartite response regulators"/>
    <property type="match status" value="1"/>
</dbReference>
<evidence type="ECO:0000259" key="3">
    <source>
        <dbReference type="PROSITE" id="PS50043"/>
    </source>
</evidence>
<dbReference type="Proteomes" id="UP000263377">
    <property type="component" value="Unassembled WGS sequence"/>
</dbReference>
<dbReference type="EMBL" id="QVIG01000001">
    <property type="protein sequence ID" value="RGD57616.1"/>
    <property type="molecule type" value="Genomic_DNA"/>
</dbReference>